<dbReference type="PROSITE" id="PS51175">
    <property type="entry name" value="CBM6"/>
    <property type="match status" value="1"/>
</dbReference>
<dbReference type="InterPro" id="IPR008979">
    <property type="entry name" value="Galactose-bd-like_sf"/>
</dbReference>
<dbReference type="Gene3D" id="2.60.120.260">
    <property type="entry name" value="Galactose-binding domain-like"/>
    <property type="match status" value="1"/>
</dbReference>
<dbReference type="InterPro" id="IPR006584">
    <property type="entry name" value="Cellulose-bd_IV"/>
</dbReference>
<dbReference type="SUPFAM" id="SSF49785">
    <property type="entry name" value="Galactose-binding domain-like"/>
    <property type="match status" value="1"/>
</dbReference>
<feature type="domain" description="CBM6" evidence="2">
    <location>
        <begin position="32"/>
        <end position="169"/>
    </location>
</feature>
<keyword evidence="4" id="KW-1185">Reference proteome</keyword>
<dbReference type="RefSeq" id="WP_248269227.1">
    <property type="nucleotide sequence ID" value="NZ_CP096034.1"/>
</dbReference>
<protein>
    <submittedName>
        <fullName evidence="3">Carbohydrate-binding protein</fullName>
    </submittedName>
</protein>
<dbReference type="SMART" id="SM00606">
    <property type="entry name" value="CBD_IV"/>
    <property type="match status" value="1"/>
</dbReference>
<dbReference type="Gene3D" id="2.60.40.3630">
    <property type="match status" value="1"/>
</dbReference>
<dbReference type="CDD" id="cd04084">
    <property type="entry name" value="CBM6_xylanase-like"/>
    <property type="match status" value="1"/>
</dbReference>
<organism evidence="3 4">
    <name type="scientific">Gottfriedia acidiceleris</name>
    <dbReference type="NCBI Taxonomy" id="371036"/>
    <lineage>
        <taxon>Bacteria</taxon>
        <taxon>Bacillati</taxon>
        <taxon>Bacillota</taxon>
        <taxon>Bacilli</taxon>
        <taxon>Bacillales</taxon>
        <taxon>Bacillaceae</taxon>
        <taxon>Gottfriedia</taxon>
    </lineage>
</organism>
<evidence type="ECO:0000313" key="3">
    <source>
        <dbReference type="EMBL" id="UPM56323.1"/>
    </source>
</evidence>
<gene>
    <name evidence="3" type="ORF">MY490_11020</name>
</gene>
<keyword evidence="1" id="KW-0732">Signal</keyword>
<dbReference type="Pfam" id="PF03422">
    <property type="entry name" value="CBM_6"/>
    <property type="match status" value="1"/>
</dbReference>
<name>A0ABY4JR62_9BACI</name>
<accession>A0ABY4JR62</accession>
<dbReference type="Pfam" id="PF07523">
    <property type="entry name" value="Big_3"/>
    <property type="match status" value="1"/>
</dbReference>
<dbReference type="InterPro" id="IPR005084">
    <property type="entry name" value="CBM6"/>
</dbReference>
<evidence type="ECO:0000313" key="4">
    <source>
        <dbReference type="Proteomes" id="UP000830639"/>
    </source>
</evidence>
<proteinExistence type="predicted"/>
<evidence type="ECO:0000259" key="2">
    <source>
        <dbReference type="PROSITE" id="PS51175"/>
    </source>
</evidence>
<sequence length="249" mass="26722">MKHLFLIIMSVLLILSSVSYIRPVYASTDGYKLSEAESFISRSGSNLKVEACPDGGQNVGGTNDNQYLEYGNFDFGSGINGATNFSARVAVKGSNAGGDIEIWIDSPNSTNGKKVGTLSVTATAPDNWNVYQTMSTGITEVTGVHNVYLVLKVAVGKTYVANINWFQFSKSLNSISLTKLPTKTSYRIGESLDLTGLEVTGTYIDGTKRVEEIRASDVSGINSSSATTNQTLTLTIRGKKVTYSVNINP</sequence>
<evidence type="ECO:0000256" key="1">
    <source>
        <dbReference type="ARBA" id="ARBA00022729"/>
    </source>
</evidence>
<reference evidence="3 4" key="1">
    <citation type="submission" date="2022-04" db="EMBL/GenBank/DDBJ databases">
        <title>Mechanism of arsenic methylation and mitigation arsenic toxicity by Bacillus sp. LH14 from an Arsenic-Contaminated Paddy Soil.</title>
        <authorList>
            <person name="Wang D."/>
        </authorList>
    </citation>
    <scope>NUCLEOTIDE SEQUENCE [LARGE SCALE GENOMIC DNA]</scope>
    <source>
        <strain evidence="3 4">LH14</strain>
    </source>
</reference>
<dbReference type="EMBL" id="CP096034">
    <property type="protein sequence ID" value="UPM56323.1"/>
    <property type="molecule type" value="Genomic_DNA"/>
</dbReference>
<dbReference type="InterPro" id="IPR022038">
    <property type="entry name" value="Ig-like_bact"/>
</dbReference>
<dbReference type="Proteomes" id="UP000830639">
    <property type="component" value="Chromosome"/>
</dbReference>